<comment type="similarity">
    <text evidence="5">Belongs to the methyl-accepting chemotaxis (MCP) protein family.</text>
</comment>
<evidence type="ECO:0000313" key="10">
    <source>
        <dbReference type="EMBL" id="MCZ0701792.1"/>
    </source>
</evidence>
<evidence type="ECO:0000256" key="6">
    <source>
        <dbReference type="PROSITE-ProRule" id="PRU00284"/>
    </source>
</evidence>
<dbReference type="GO" id="GO:0005886">
    <property type="term" value="C:plasma membrane"/>
    <property type="evidence" value="ECO:0007669"/>
    <property type="project" value="UniProtKB-SubCell"/>
</dbReference>
<dbReference type="InterPro" id="IPR004090">
    <property type="entry name" value="Chemotax_Me-accpt_rcpt"/>
</dbReference>
<feature type="transmembrane region" description="Helical" evidence="7">
    <location>
        <begin position="12"/>
        <end position="37"/>
    </location>
</feature>
<gene>
    <name evidence="10" type="ORF">OWO01_01030</name>
</gene>
<sequence>MTTKRKGRKKGIRCRLIFSFSIIAVLPLLVIGGIAYYQASVSLEQEVGHKVEDFARVQMEKLDRTMYERTRDIQNLSERNEIITFQQNEESLTPFLDQQLNTLSYYESFSIYDLNGVVTDQTSNEQVNTYNPNDAWWTETIDAGLAYSDITYDKNLDRHVIIIHTTISTNNRTIGLLEAKYNVEHIWDDVNHIVSENSIVELVNNEGTKIADTVSSASVIESIQNVNSNEIDATTSASIVDEQIDPSSRIYQIITNADAGHTGFIKDENSIGEEAMIGFATSAGYHTYRGNNWSLIVSEPTQVALSSISQLGNMILWVTAATLLTVTVLSIFISNSIAKPLIKLKNQALLVANGNLAEKIIVKGSAEIQLLADAMNTMIDNLQKTIKQTHKASNRVDQQSSSLKKICGELQSGSEQLTSTMQEIAAGAENQASHSGNIVSASQKLDEQINAVSEQAVFMEQSSKNVWKLSTDGTKQMDSSLNQMNLVNSAVENAVVRVKELEDRASAVSELTEVINNITEQTNLLALNAAIESARAGEAGKGFNVVANEIRKLAEQVSGSAVDIANVISEMQQESKELGHSLHETFEQADKGVAVIKESANFFADIKKEVATMNKNIAVVAQALLSIEKNSKEMNNGINQIAAVSEESTAGIGETVAFIQEQRDVVEYLSEQALGLQELSNQLQEMISAFKV</sequence>
<dbReference type="SUPFAM" id="SSF58104">
    <property type="entry name" value="Methyl-accepting chemotaxis protein (MCP) signaling domain"/>
    <property type="match status" value="1"/>
</dbReference>
<comment type="subcellular location">
    <subcellularLocation>
        <location evidence="1">Cell membrane</location>
    </subcellularLocation>
</comment>
<dbReference type="InterPro" id="IPR003660">
    <property type="entry name" value="HAMP_dom"/>
</dbReference>
<dbReference type="PRINTS" id="PR00260">
    <property type="entry name" value="CHEMTRNSDUCR"/>
</dbReference>
<evidence type="ECO:0000256" key="5">
    <source>
        <dbReference type="ARBA" id="ARBA00029447"/>
    </source>
</evidence>
<keyword evidence="7" id="KW-0812">Transmembrane</keyword>
<keyword evidence="2" id="KW-1003">Cell membrane</keyword>
<evidence type="ECO:0000256" key="1">
    <source>
        <dbReference type="ARBA" id="ARBA00004236"/>
    </source>
</evidence>
<evidence type="ECO:0000256" key="4">
    <source>
        <dbReference type="ARBA" id="ARBA00023224"/>
    </source>
</evidence>
<dbReference type="GO" id="GO:0007165">
    <property type="term" value="P:signal transduction"/>
    <property type="evidence" value="ECO:0007669"/>
    <property type="project" value="UniProtKB-KW"/>
</dbReference>
<dbReference type="PROSITE" id="PS50885">
    <property type="entry name" value="HAMP"/>
    <property type="match status" value="1"/>
</dbReference>
<dbReference type="AlphaFoldDB" id="A0A9J6R817"/>
<dbReference type="Gene3D" id="3.30.450.20">
    <property type="entry name" value="PAS domain"/>
    <property type="match status" value="1"/>
</dbReference>
<dbReference type="PROSITE" id="PS50111">
    <property type="entry name" value="CHEMOTAXIS_TRANSDUC_2"/>
    <property type="match status" value="1"/>
</dbReference>
<dbReference type="SMART" id="SM00304">
    <property type="entry name" value="HAMP"/>
    <property type="match status" value="1"/>
</dbReference>
<accession>A0A9J6R817</accession>
<dbReference type="SMART" id="SM00283">
    <property type="entry name" value="MA"/>
    <property type="match status" value="1"/>
</dbReference>
<evidence type="ECO:0000256" key="7">
    <source>
        <dbReference type="SAM" id="Phobius"/>
    </source>
</evidence>
<keyword evidence="7" id="KW-1133">Transmembrane helix</keyword>
<evidence type="ECO:0000256" key="3">
    <source>
        <dbReference type="ARBA" id="ARBA00023136"/>
    </source>
</evidence>
<dbReference type="InterPro" id="IPR004089">
    <property type="entry name" value="MCPsignal_dom"/>
</dbReference>
<evidence type="ECO:0000259" key="9">
    <source>
        <dbReference type="PROSITE" id="PS50885"/>
    </source>
</evidence>
<proteinExistence type="inferred from homology"/>
<dbReference type="GO" id="GO:0004888">
    <property type="term" value="F:transmembrane signaling receptor activity"/>
    <property type="evidence" value="ECO:0007669"/>
    <property type="project" value="InterPro"/>
</dbReference>
<dbReference type="Pfam" id="PF00015">
    <property type="entry name" value="MCPsignal"/>
    <property type="match status" value="1"/>
</dbReference>
<organism evidence="10 11">
    <name type="scientific">Natronobacillus azotifigens</name>
    <dbReference type="NCBI Taxonomy" id="472978"/>
    <lineage>
        <taxon>Bacteria</taxon>
        <taxon>Bacillati</taxon>
        <taxon>Bacillota</taxon>
        <taxon>Bacilli</taxon>
        <taxon>Bacillales</taxon>
        <taxon>Bacillaceae</taxon>
        <taxon>Natronobacillus</taxon>
    </lineage>
</organism>
<dbReference type="PANTHER" id="PTHR32089">
    <property type="entry name" value="METHYL-ACCEPTING CHEMOTAXIS PROTEIN MCPB"/>
    <property type="match status" value="1"/>
</dbReference>
<keyword evidence="3 7" id="KW-0472">Membrane</keyword>
<name>A0A9J6R817_9BACI</name>
<protein>
    <submittedName>
        <fullName evidence="10">Methyl-accepting chemotaxis protein</fullName>
    </submittedName>
</protein>
<dbReference type="Gene3D" id="1.10.287.950">
    <property type="entry name" value="Methyl-accepting chemotaxis protein"/>
    <property type="match status" value="1"/>
</dbReference>
<dbReference type="PANTHER" id="PTHR32089:SF114">
    <property type="entry name" value="METHYL-ACCEPTING CHEMOTAXIS PROTEIN MCPB"/>
    <property type="match status" value="1"/>
</dbReference>
<dbReference type="Pfam" id="PF00672">
    <property type="entry name" value="HAMP"/>
    <property type="match status" value="1"/>
</dbReference>
<keyword evidence="11" id="KW-1185">Reference proteome</keyword>
<keyword evidence="4 6" id="KW-0807">Transducer</keyword>
<feature type="domain" description="HAMP" evidence="9">
    <location>
        <begin position="335"/>
        <end position="387"/>
    </location>
</feature>
<reference evidence="10" key="1">
    <citation type="submission" date="2022-11" db="EMBL/GenBank/DDBJ databases">
        <title>WGS of Natronobacillus azotifigens 24KS-1, an anaerobic diazotrophic haloalkaliphile from soda-rich habitats.</title>
        <authorList>
            <person name="Sorokin D.Y."/>
            <person name="Merkel A.Y."/>
        </authorList>
    </citation>
    <scope>NUCLEOTIDE SEQUENCE</scope>
    <source>
        <strain evidence="10">24KS-1</strain>
    </source>
</reference>
<dbReference type="RefSeq" id="WP_268778563.1">
    <property type="nucleotide sequence ID" value="NZ_JAPRAT010000002.1"/>
</dbReference>
<dbReference type="CDD" id="cd06225">
    <property type="entry name" value="HAMP"/>
    <property type="match status" value="1"/>
</dbReference>
<dbReference type="GO" id="GO:0006935">
    <property type="term" value="P:chemotaxis"/>
    <property type="evidence" value="ECO:0007669"/>
    <property type="project" value="InterPro"/>
</dbReference>
<comment type="caution">
    <text evidence="10">The sequence shown here is derived from an EMBL/GenBank/DDBJ whole genome shotgun (WGS) entry which is preliminary data.</text>
</comment>
<dbReference type="Proteomes" id="UP001084197">
    <property type="component" value="Unassembled WGS sequence"/>
</dbReference>
<feature type="domain" description="Methyl-accepting transducer" evidence="8">
    <location>
        <begin position="406"/>
        <end position="656"/>
    </location>
</feature>
<dbReference type="EMBL" id="JAPRAT010000002">
    <property type="protein sequence ID" value="MCZ0701792.1"/>
    <property type="molecule type" value="Genomic_DNA"/>
</dbReference>
<evidence type="ECO:0000313" key="11">
    <source>
        <dbReference type="Proteomes" id="UP001084197"/>
    </source>
</evidence>
<evidence type="ECO:0000256" key="2">
    <source>
        <dbReference type="ARBA" id="ARBA00022475"/>
    </source>
</evidence>
<evidence type="ECO:0000259" key="8">
    <source>
        <dbReference type="PROSITE" id="PS50111"/>
    </source>
</evidence>